<evidence type="ECO:0000259" key="1">
    <source>
        <dbReference type="Pfam" id="PF00903"/>
    </source>
</evidence>
<keyword evidence="3" id="KW-1185">Reference proteome</keyword>
<feature type="domain" description="Glyoxalase/fosfomycin resistance/dioxygenase" evidence="1">
    <location>
        <begin position="8"/>
        <end position="134"/>
    </location>
</feature>
<dbReference type="AlphaFoldDB" id="A0A430J8U0"/>
<evidence type="ECO:0000313" key="2">
    <source>
        <dbReference type="EMBL" id="RTE06834.1"/>
    </source>
</evidence>
<dbReference type="SUPFAM" id="SSF54593">
    <property type="entry name" value="Glyoxalase/Bleomycin resistance protein/Dihydroxybiphenyl dioxygenase"/>
    <property type="match status" value="1"/>
</dbReference>
<dbReference type="EMBL" id="RXHU01000071">
    <property type="protein sequence ID" value="RTE06834.1"/>
    <property type="molecule type" value="Genomic_DNA"/>
</dbReference>
<reference evidence="2 3" key="1">
    <citation type="submission" date="2018-12" db="EMBL/GenBank/DDBJ databases">
        <title>Bacillus ochoae sp. nov., Paenibacillus whitsoniae sp. nov., Paenibacillus spiritus sp. nov. Isolated from the Mars Exploration Rover during spacecraft assembly.</title>
        <authorList>
            <person name="Seuylemezian A."/>
            <person name="Vaishampayan P."/>
        </authorList>
    </citation>
    <scope>NUCLEOTIDE SEQUENCE [LARGE SCALE GENOMIC DNA]</scope>
    <source>
        <strain evidence="2 3">MER 54</strain>
    </source>
</reference>
<dbReference type="Proteomes" id="UP000276128">
    <property type="component" value="Unassembled WGS sequence"/>
</dbReference>
<protein>
    <submittedName>
        <fullName evidence="2">VOC family protein</fullName>
    </submittedName>
</protein>
<dbReference type="Gene3D" id="3.10.180.10">
    <property type="entry name" value="2,3-Dihydroxybiphenyl 1,2-Dioxygenase, domain 1"/>
    <property type="match status" value="1"/>
</dbReference>
<dbReference type="Pfam" id="PF00903">
    <property type="entry name" value="Glyoxalase"/>
    <property type="match status" value="1"/>
</dbReference>
<accession>A0A430J8U0</accession>
<dbReference type="InterPro" id="IPR029068">
    <property type="entry name" value="Glyas_Bleomycin-R_OHBP_Dase"/>
</dbReference>
<dbReference type="OrthoDB" id="9795306at2"/>
<evidence type="ECO:0000313" key="3">
    <source>
        <dbReference type="Proteomes" id="UP000276128"/>
    </source>
</evidence>
<dbReference type="RefSeq" id="WP_126143443.1">
    <property type="nucleotide sequence ID" value="NZ_RXHU01000071.1"/>
</dbReference>
<dbReference type="InterPro" id="IPR004360">
    <property type="entry name" value="Glyas_Fos-R_dOase_dom"/>
</dbReference>
<dbReference type="InterPro" id="IPR028973">
    <property type="entry name" value="PhnB-like"/>
</dbReference>
<organism evidence="2 3">
    <name type="scientific">Paenibacillus whitsoniae</name>
    <dbReference type="NCBI Taxonomy" id="2496558"/>
    <lineage>
        <taxon>Bacteria</taxon>
        <taxon>Bacillati</taxon>
        <taxon>Bacillota</taxon>
        <taxon>Bacilli</taxon>
        <taxon>Bacillales</taxon>
        <taxon>Paenibacillaceae</taxon>
        <taxon>Paenibacillus</taxon>
    </lineage>
</organism>
<gene>
    <name evidence="2" type="ORF">EJQ19_22260</name>
</gene>
<dbReference type="CDD" id="cd06588">
    <property type="entry name" value="PhnB_like"/>
    <property type="match status" value="1"/>
</dbReference>
<comment type="caution">
    <text evidence="2">The sequence shown here is derived from an EMBL/GenBank/DDBJ whole genome shotgun (WGS) entry which is preliminary data.</text>
</comment>
<dbReference type="PANTHER" id="PTHR33990:SF1">
    <property type="entry name" value="PROTEIN YJDN"/>
    <property type="match status" value="1"/>
</dbReference>
<dbReference type="PANTHER" id="PTHR33990">
    <property type="entry name" value="PROTEIN YJDN-RELATED"/>
    <property type="match status" value="1"/>
</dbReference>
<proteinExistence type="predicted"/>
<sequence length="143" mass="15737">MSIRLTPYLVLNGNAREAVGFYEKALGAQVAMLQTFGEAPEHPDFKLPEEAKNLVNHAMIQIGEATLMFSDTFPGQPVQVGNNVTICLQTNDLDKAKQFYEALKDGGNVILPFSETFFSPGYAQLTDRFGVTFHIFAESAAMN</sequence>
<name>A0A430J8U0_9BACL</name>